<dbReference type="Pfam" id="PF11716">
    <property type="entry name" value="MDMPI_N"/>
    <property type="match status" value="1"/>
</dbReference>
<dbReference type="Gene3D" id="1.20.120.450">
    <property type="entry name" value="dinb family like domain"/>
    <property type="match status" value="1"/>
</dbReference>
<evidence type="ECO:0000313" key="2">
    <source>
        <dbReference type="EMBL" id="CAJ1499191.1"/>
    </source>
</evidence>
<reference evidence="2 3" key="1">
    <citation type="submission" date="2023-08" db="EMBL/GenBank/DDBJ databases">
        <authorList>
            <person name="Folkvardsen B D."/>
            <person name="Norman A."/>
        </authorList>
    </citation>
    <scope>NUCLEOTIDE SEQUENCE [LARGE SCALE GENOMIC DNA]</scope>
    <source>
        <strain evidence="2 3">Mu0053</strain>
    </source>
</reference>
<protein>
    <submittedName>
        <fullName evidence="2">Maleylpyruvate isomerase family mycothiol-dependent enzyme</fullName>
    </submittedName>
</protein>
<dbReference type="RefSeq" id="WP_308481601.1">
    <property type="nucleotide sequence ID" value="NZ_OY726397.1"/>
</dbReference>
<accession>A0ABM9LHN9</accession>
<gene>
    <name evidence="2" type="ORF">MU0053_001350</name>
</gene>
<name>A0ABM9LHN9_9MYCO</name>
<organism evidence="2 3">
    <name type="scientific">[Mycobacterium] burgundiense</name>
    <dbReference type="NCBI Taxonomy" id="3064286"/>
    <lineage>
        <taxon>Bacteria</taxon>
        <taxon>Bacillati</taxon>
        <taxon>Actinomycetota</taxon>
        <taxon>Actinomycetes</taxon>
        <taxon>Mycobacteriales</taxon>
        <taxon>Mycobacteriaceae</taxon>
        <taxon>Mycolicibacterium</taxon>
    </lineage>
</organism>
<evidence type="ECO:0000313" key="3">
    <source>
        <dbReference type="Proteomes" id="UP001190465"/>
    </source>
</evidence>
<dbReference type="EMBL" id="OY726397">
    <property type="protein sequence ID" value="CAJ1499191.1"/>
    <property type="molecule type" value="Genomic_DNA"/>
</dbReference>
<sequence>MTPSRIAALRAERALLLEMCRGLTDGQWATPSRAEGWSVQDVVAHMGAGCRAIFTVGALEILRSNDIEKLNDVLVEQRRQFAPAQVLAEYERWSLRLIRLARIVDASPLSRIRVPLAELGRFPANLLVGSAMVFDHYTHLRHDLAPALGLAPPPSDANAVAVVLEWMLAVLGNQLRVARHSWLTAPIRVNLAGAGGGSWTVLPDATITAQSVASAAEITASAAEFPEWATRRVEWRKRDVTVSGDTEYAATFLDAVNVV</sequence>
<proteinExistence type="predicted"/>
<feature type="domain" description="Mycothiol-dependent maleylpyruvate isomerase metal-binding" evidence="1">
    <location>
        <begin position="9"/>
        <end position="102"/>
    </location>
</feature>
<dbReference type="InterPro" id="IPR017517">
    <property type="entry name" value="Maleyloyr_isom"/>
</dbReference>
<evidence type="ECO:0000259" key="1">
    <source>
        <dbReference type="Pfam" id="PF11716"/>
    </source>
</evidence>
<dbReference type="InterPro" id="IPR024344">
    <property type="entry name" value="MDMPI_metal-binding"/>
</dbReference>
<dbReference type="InterPro" id="IPR034660">
    <property type="entry name" value="DinB/YfiT-like"/>
</dbReference>
<keyword evidence="2" id="KW-0413">Isomerase</keyword>
<dbReference type="Proteomes" id="UP001190465">
    <property type="component" value="Chromosome"/>
</dbReference>
<dbReference type="NCBIfam" id="TIGR03083">
    <property type="entry name" value="maleylpyruvate isomerase family mycothiol-dependent enzyme"/>
    <property type="match status" value="1"/>
</dbReference>
<dbReference type="GO" id="GO:0016853">
    <property type="term" value="F:isomerase activity"/>
    <property type="evidence" value="ECO:0007669"/>
    <property type="project" value="UniProtKB-KW"/>
</dbReference>
<keyword evidence="3" id="KW-1185">Reference proteome</keyword>
<dbReference type="SUPFAM" id="SSF109854">
    <property type="entry name" value="DinB/YfiT-like putative metalloenzymes"/>
    <property type="match status" value="1"/>
</dbReference>